<dbReference type="Gene3D" id="1.20.58.1880">
    <property type="match status" value="1"/>
</dbReference>
<dbReference type="GO" id="GO:0070898">
    <property type="term" value="P:RNA polymerase III preinitiation complex assembly"/>
    <property type="evidence" value="ECO:0007669"/>
    <property type="project" value="TreeGrafter"/>
</dbReference>
<dbReference type="GO" id="GO:0001156">
    <property type="term" value="F:TFIIIC-class transcription factor complex binding"/>
    <property type="evidence" value="ECO:0007669"/>
    <property type="project" value="TreeGrafter"/>
</dbReference>
<feature type="compositionally biased region" description="Polar residues" evidence="1">
    <location>
        <begin position="185"/>
        <end position="201"/>
    </location>
</feature>
<proteinExistence type="predicted"/>
<dbReference type="SUPFAM" id="SSF46689">
    <property type="entry name" value="Homeodomain-like"/>
    <property type="match status" value="1"/>
</dbReference>
<gene>
    <name evidence="3" type="primary">BDP1</name>
    <name evidence="3" type="ORF">E8E12_008078</name>
</gene>
<feature type="compositionally biased region" description="Acidic residues" evidence="1">
    <location>
        <begin position="260"/>
        <end position="276"/>
    </location>
</feature>
<feature type="compositionally biased region" description="Basic and acidic residues" evidence="1">
    <location>
        <begin position="625"/>
        <end position="636"/>
    </location>
</feature>
<dbReference type="OrthoDB" id="272624at2759"/>
<evidence type="ECO:0000313" key="3">
    <source>
        <dbReference type="EMBL" id="KAF3038172.1"/>
    </source>
</evidence>
<dbReference type="PANTHER" id="PTHR22929:SF0">
    <property type="entry name" value="TRANSCRIPTION FACTOR TFIIIB COMPONENT B'' HOMOLOG"/>
    <property type="match status" value="1"/>
</dbReference>
<dbReference type="InterPro" id="IPR039467">
    <property type="entry name" value="TFIIIB_B''_Myb"/>
</dbReference>
<keyword evidence="4" id="KW-1185">Reference proteome</keyword>
<feature type="compositionally biased region" description="Acidic residues" evidence="1">
    <location>
        <begin position="671"/>
        <end position="688"/>
    </location>
</feature>
<comment type="caution">
    <text evidence="3">The sequence shown here is derived from an EMBL/GenBank/DDBJ whole genome shotgun (WGS) entry which is preliminary data.</text>
</comment>
<dbReference type="InterPro" id="IPR009057">
    <property type="entry name" value="Homeodomain-like_sf"/>
</dbReference>
<evidence type="ECO:0000259" key="2">
    <source>
        <dbReference type="SMART" id="SM00717"/>
    </source>
</evidence>
<feature type="compositionally biased region" description="Pro residues" evidence="1">
    <location>
        <begin position="70"/>
        <end position="80"/>
    </location>
</feature>
<feature type="compositionally biased region" description="Polar residues" evidence="1">
    <location>
        <begin position="21"/>
        <end position="33"/>
    </location>
</feature>
<dbReference type="Pfam" id="PF15963">
    <property type="entry name" value="Myb_DNA-bind_7"/>
    <property type="match status" value="1"/>
</dbReference>
<feature type="domain" description="Myb-like" evidence="2">
    <location>
        <begin position="520"/>
        <end position="568"/>
    </location>
</feature>
<feature type="compositionally biased region" description="Low complexity" evidence="1">
    <location>
        <begin position="81"/>
        <end position="101"/>
    </location>
</feature>
<sequence length="688" mass="75317">MADDSATQPPAPGADKAQAPATFSSFINKNTSGKKFAPKAARRRPAAAAAKPAVPAPALPTAESQTSQPQPEPEPEPAPSHAPTEPSATATAAAAAAATAPLPTPAPAPTQPATSTRQPPAQQVDTSQPAEHDIEAGRSPKRRRIESPPRQSTPMVPVAVMVPPQDAHTGDTTPQQPDPPAEALSVSSTELGEPSASTGATPPTEAEDPAQSKRRRRTLPWTAVNHPQEEGGEASGAADPPAKKKRAPPKPRGKKKAAEGAEDGEPPENDDGEEAEPTQGRPSARARGKRRADAPEIADDGEPLEPPPKKPRKPRQDKGKQPAAEGDTVEGDAAKPKPKPKPKPRAPKRNKSTPAEGEDGSVEPKRRGRPPREDTPPDAEDHVIDPDAMCMDDLASRNIRVGKLSRREKEMRKIDWEAVKQRRREEDARHITTKEAQAAVDKLLESGDVEQVSTGPRYHVVDGRIELVQDSGTIDRERDADREIEMMTITEEDDLTTRITSRSFMKNNKRFPNEFVLPGQGKRWNAQSTAMFYQGLRSFGTDFQMIAHMFPGMTRRSIKTKFTREERENPDIVRDCLRGESTLASHWGEFLEASQLQDDSFADSDRIKRELEEEEALMREQINEALKEKEEREHQKKLAGLTENADAGEKENGKGKKKRRQKDKNVTFQEEGVEILGEVDDDPNWGQE</sequence>
<feature type="compositionally biased region" description="Low complexity" evidence="1">
    <location>
        <begin position="154"/>
        <end position="164"/>
    </location>
</feature>
<feature type="region of interest" description="Disordered" evidence="1">
    <location>
        <begin position="625"/>
        <end position="688"/>
    </location>
</feature>
<dbReference type="GO" id="GO:0000126">
    <property type="term" value="C:transcription factor TFIIIB complex"/>
    <property type="evidence" value="ECO:0007669"/>
    <property type="project" value="TreeGrafter"/>
</dbReference>
<organism evidence="3 4">
    <name type="scientific">Didymella heteroderae</name>
    <dbReference type="NCBI Taxonomy" id="1769908"/>
    <lineage>
        <taxon>Eukaryota</taxon>
        <taxon>Fungi</taxon>
        <taxon>Dikarya</taxon>
        <taxon>Ascomycota</taxon>
        <taxon>Pezizomycotina</taxon>
        <taxon>Dothideomycetes</taxon>
        <taxon>Pleosporomycetidae</taxon>
        <taxon>Pleosporales</taxon>
        <taxon>Pleosporineae</taxon>
        <taxon>Didymellaceae</taxon>
        <taxon>Didymella</taxon>
    </lineage>
</organism>
<dbReference type="Proteomes" id="UP000758155">
    <property type="component" value="Unassembled WGS sequence"/>
</dbReference>
<name>A0A9P4WPR5_9PLEO</name>
<dbReference type="EMBL" id="SWKV01000038">
    <property type="protein sequence ID" value="KAF3038172.1"/>
    <property type="molecule type" value="Genomic_DNA"/>
</dbReference>
<feature type="compositionally biased region" description="Basic residues" evidence="1">
    <location>
        <begin position="36"/>
        <end position="45"/>
    </location>
</feature>
<feature type="compositionally biased region" description="Basic residues" evidence="1">
    <location>
        <begin position="243"/>
        <end position="255"/>
    </location>
</feature>
<feature type="compositionally biased region" description="Basic residues" evidence="1">
    <location>
        <begin position="336"/>
        <end position="351"/>
    </location>
</feature>
<dbReference type="PANTHER" id="PTHR22929">
    <property type="entry name" value="RNA POLYMERASE III TRANSCRIPTION INITIATION FACTOR B"/>
    <property type="match status" value="1"/>
</dbReference>
<evidence type="ECO:0000256" key="1">
    <source>
        <dbReference type="SAM" id="MobiDB-lite"/>
    </source>
</evidence>
<feature type="region of interest" description="Disordered" evidence="1">
    <location>
        <begin position="1"/>
        <end position="391"/>
    </location>
</feature>
<feature type="compositionally biased region" description="Low complexity" evidence="1">
    <location>
        <begin position="111"/>
        <end position="123"/>
    </location>
</feature>
<feature type="compositionally biased region" description="Low complexity" evidence="1">
    <location>
        <begin position="59"/>
        <end position="69"/>
    </location>
</feature>
<protein>
    <submittedName>
        <fullName evidence="3">Transcription factor TFIIIB component B</fullName>
    </submittedName>
</protein>
<reference evidence="3" key="1">
    <citation type="submission" date="2019-04" db="EMBL/GenBank/DDBJ databases">
        <title>Sequencing of skin fungus with MAO and IRED activity.</title>
        <authorList>
            <person name="Marsaioli A.J."/>
            <person name="Bonatto J.M.C."/>
            <person name="Reis Junior O."/>
        </authorList>
    </citation>
    <scope>NUCLEOTIDE SEQUENCE</scope>
    <source>
        <strain evidence="3">28M1</strain>
    </source>
</reference>
<evidence type="ECO:0000313" key="4">
    <source>
        <dbReference type="Proteomes" id="UP000758155"/>
    </source>
</evidence>
<feature type="compositionally biased region" description="Basic and acidic residues" evidence="1">
    <location>
        <begin position="362"/>
        <end position="385"/>
    </location>
</feature>
<dbReference type="AlphaFoldDB" id="A0A9P4WPR5"/>
<dbReference type="InterPro" id="IPR001005">
    <property type="entry name" value="SANT/Myb"/>
</dbReference>
<accession>A0A9P4WPR5</accession>
<dbReference type="SMART" id="SM00717">
    <property type="entry name" value="SANT"/>
    <property type="match status" value="1"/>
</dbReference>